<name>A0A2S7SYV2_9BACT</name>
<protein>
    <submittedName>
        <fullName evidence="1">Uncharacterized protein</fullName>
    </submittedName>
</protein>
<dbReference type="Proteomes" id="UP000239872">
    <property type="component" value="Unassembled WGS sequence"/>
</dbReference>
<sequence>MSSPPTGSQAYRAVTLPHVYNFKSNTIMAIQKEIWQDHIEGNLFKNNEFLLASTDAGQFVLQGKVVHIPQAGALPNVVKNRSSLPGTIVQRADSDVTYSLDEYTSDPILIPYAETFELSYGKRESVLSEHESSLKQTIADNILVSWSPSVAASLIRTSGGAAASHIDTTSGNRKKLTVKDIKAAQLALNKQNVPMEGRYALLSADMFQQLTDELSVTDYRDFSAAYNIKHGVLGRLFGFNIMMRSAVVTYTNDTVPVVNPYGSAVHADDNDTVLCWQTDALERAIGAVKFFERIDDPTYYGNVYSMSVRMGGRKRRADGKGVVAIVQAASA</sequence>
<comment type="caution">
    <text evidence="1">The sequence shown here is derived from an EMBL/GenBank/DDBJ whole genome shotgun (WGS) entry which is preliminary data.</text>
</comment>
<accession>A0A2S7SYV2</accession>
<dbReference type="InterPro" id="IPR045565">
    <property type="entry name" value="Phage_capsid_2"/>
</dbReference>
<evidence type="ECO:0000313" key="2">
    <source>
        <dbReference type="Proteomes" id="UP000239872"/>
    </source>
</evidence>
<dbReference type="AlphaFoldDB" id="A0A2S7SYV2"/>
<gene>
    <name evidence="1" type="ORF">CJD36_010125</name>
</gene>
<organism evidence="1 2">
    <name type="scientific">Flavipsychrobacter stenotrophus</name>
    <dbReference type="NCBI Taxonomy" id="2077091"/>
    <lineage>
        <taxon>Bacteria</taxon>
        <taxon>Pseudomonadati</taxon>
        <taxon>Bacteroidota</taxon>
        <taxon>Chitinophagia</taxon>
        <taxon>Chitinophagales</taxon>
        <taxon>Chitinophagaceae</taxon>
        <taxon>Flavipsychrobacter</taxon>
    </lineage>
</organism>
<dbReference type="EMBL" id="PPSL01000002">
    <property type="protein sequence ID" value="PQJ12133.1"/>
    <property type="molecule type" value="Genomic_DNA"/>
</dbReference>
<reference evidence="1 2" key="1">
    <citation type="submission" date="2018-01" db="EMBL/GenBank/DDBJ databases">
        <title>A novel member of the phylum Bacteroidetes isolated from glacier ice.</title>
        <authorList>
            <person name="Liu Q."/>
            <person name="Xin Y.-H."/>
        </authorList>
    </citation>
    <scope>NUCLEOTIDE SEQUENCE [LARGE SCALE GENOMIC DNA]</scope>
    <source>
        <strain evidence="1 2">RB1R16</strain>
    </source>
</reference>
<keyword evidence="2" id="KW-1185">Reference proteome</keyword>
<proteinExistence type="predicted"/>
<dbReference type="Pfam" id="PF19821">
    <property type="entry name" value="Phage_capsid_2"/>
    <property type="match status" value="1"/>
</dbReference>
<evidence type="ECO:0000313" key="1">
    <source>
        <dbReference type="EMBL" id="PQJ12133.1"/>
    </source>
</evidence>